<dbReference type="InterPro" id="IPR013870">
    <property type="entry name" value="Ribosomal_mL54"/>
</dbReference>
<feature type="compositionally biased region" description="Polar residues" evidence="8">
    <location>
        <begin position="40"/>
        <end position="53"/>
    </location>
</feature>
<evidence type="ECO:0000313" key="10">
    <source>
        <dbReference type="Proteomes" id="UP001140560"/>
    </source>
</evidence>
<keyword evidence="4" id="KW-0496">Mitochondrion</keyword>
<dbReference type="OrthoDB" id="10252718at2759"/>
<keyword evidence="3" id="KW-0689">Ribosomal protein</keyword>
<feature type="region of interest" description="Disordered" evidence="8">
    <location>
        <begin position="1"/>
        <end position="90"/>
    </location>
</feature>
<comment type="subcellular location">
    <subcellularLocation>
        <location evidence="1">Mitochondrion</location>
    </subcellularLocation>
</comment>
<dbReference type="PANTHER" id="PTHR28595:SF1">
    <property type="entry name" value="LARGE RIBOSOMAL SUBUNIT PROTEIN ML54"/>
    <property type="match status" value="1"/>
</dbReference>
<gene>
    <name evidence="9" type="ORF">N0V83_004129</name>
</gene>
<evidence type="ECO:0000256" key="6">
    <source>
        <dbReference type="ARBA" id="ARBA00033752"/>
    </source>
</evidence>
<dbReference type="Proteomes" id="UP001140560">
    <property type="component" value="Unassembled WGS sequence"/>
</dbReference>
<sequence>MICRNCLRATSRARVPPSSTRQPHRFLSTSPALQNAAPISATTATQTAPRQGDSTSSHTPPTATSTSAAQPFSEPLTPAPSPDLKAQAAKVAEKKATPLVKSSIPAGQPLKGLNFLKNAQDPVALPDDEYPSWLWTILDRQEQKAETGAGDLFSKSKKQRRLAAKRLRKEQAMNPEMLIPKVPIYEQTIDLPAGDGSLQGAVQAADAREELTKAMRNKRRATIKEANFLKAMG</sequence>
<evidence type="ECO:0000256" key="5">
    <source>
        <dbReference type="ARBA" id="ARBA00023274"/>
    </source>
</evidence>
<keyword evidence="10" id="KW-1185">Reference proteome</keyword>
<evidence type="ECO:0000256" key="4">
    <source>
        <dbReference type="ARBA" id="ARBA00023128"/>
    </source>
</evidence>
<reference evidence="9" key="1">
    <citation type="submission" date="2022-10" db="EMBL/GenBank/DDBJ databases">
        <title>Tapping the CABI collections for fungal endophytes: first genome assemblies for Collariella, Neodidymelliopsis, Ascochyta clinopodiicola, Didymella pomorum, Didymosphaeria variabile, Neocosmospora piperis and Neocucurbitaria cava.</title>
        <authorList>
            <person name="Hill R."/>
        </authorList>
    </citation>
    <scope>NUCLEOTIDE SEQUENCE</scope>
    <source>
        <strain evidence="9">IMI 356814</strain>
    </source>
</reference>
<feature type="compositionally biased region" description="Low complexity" evidence="8">
    <location>
        <begin position="54"/>
        <end position="71"/>
    </location>
</feature>
<proteinExistence type="inferred from homology"/>
<protein>
    <recommendedName>
        <fullName evidence="7">Large ribosomal subunit protein mL54</fullName>
    </recommendedName>
</protein>
<evidence type="ECO:0000256" key="8">
    <source>
        <dbReference type="SAM" id="MobiDB-lite"/>
    </source>
</evidence>
<dbReference type="EMBL" id="JAPEUY010000006">
    <property type="protein sequence ID" value="KAJ4372355.1"/>
    <property type="molecule type" value="Genomic_DNA"/>
</dbReference>
<evidence type="ECO:0000256" key="2">
    <source>
        <dbReference type="ARBA" id="ARBA00022946"/>
    </source>
</evidence>
<accession>A0A9W9CNZ1</accession>
<dbReference type="GO" id="GO:0003735">
    <property type="term" value="F:structural constituent of ribosome"/>
    <property type="evidence" value="ECO:0007669"/>
    <property type="project" value="TreeGrafter"/>
</dbReference>
<evidence type="ECO:0000256" key="3">
    <source>
        <dbReference type="ARBA" id="ARBA00022980"/>
    </source>
</evidence>
<evidence type="ECO:0000256" key="1">
    <source>
        <dbReference type="ARBA" id="ARBA00004173"/>
    </source>
</evidence>
<feature type="compositionally biased region" description="Polar residues" evidence="8">
    <location>
        <begin position="17"/>
        <end position="33"/>
    </location>
</feature>
<evidence type="ECO:0000256" key="7">
    <source>
        <dbReference type="ARBA" id="ARBA00035179"/>
    </source>
</evidence>
<name>A0A9W9CNZ1_9PLEO</name>
<dbReference type="Pfam" id="PF08561">
    <property type="entry name" value="Ribosomal_L37"/>
    <property type="match status" value="1"/>
</dbReference>
<dbReference type="PANTHER" id="PTHR28595">
    <property type="entry name" value="39S RIBOSOMAL PROTEIN L54, MITOCHONDRIAL"/>
    <property type="match status" value="1"/>
</dbReference>
<comment type="similarity">
    <text evidence="6">Belongs to the mitochondrion-specific ribosomal protein mL54 family.</text>
</comment>
<dbReference type="AlphaFoldDB" id="A0A9W9CNZ1"/>
<comment type="caution">
    <text evidence="9">The sequence shown here is derived from an EMBL/GenBank/DDBJ whole genome shotgun (WGS) entry which is preliminary data.</text>
</comment>
<keyword evidence="5" id="KW-0687">Ribonucleoprotein</keyword>
<keyword evidence="2" id="KW-0809">Transit peptide</keyword>
<evidence type="ECO:0000313" key="9">
    <source>
        <dbReference type="EMBL" id="KAJ4372355.1"/>
    </source>
</evidence>
<dbReference type="GO" id="GO:0005762">
    <property type="term" value="C:mitochondrial large ribosomal subunit"/>
    <property type="evidence" value="ECO:0007669"/>
    <property type="project" value="TreeGrafter"/>
</dbReference>
<organism evidence="9 10">
    <name type="scientific">Neocucurbitaria cava</name>
    <dbReference type="NCBI Taxonomy" id="798079"/>
    <lineage>
        <taxon>Eukaryota</taxon>
        <taxon>Fungi</taxon>
        <taxon>Dikarya</taxon>
        <taxon>Ascomycota</taxon>
        <taxon>Pezizomycotina</taxon>
        <taxon>Dothideomycetes</taxon>
        <taxon>Pleosporomycetidae</taxon>
        <taxon>Pleosporales</taxon>
        <taxon>Pleosporineae</taxon>
        <taxon>Cucurbitariaceae</taxon>
        <taxon>Neocucurbitaria</taxon>
    </lineage>
</organism>